<comment type="caution">
    <text evidence="2">The sequence shown here is derived from an EMBL/GenBank/DDBJ whole genome shotgun (WGS) entry which is preliminary data.</text>
</comment>
<dbReference type="EMBL" id="REGN01006005">
    <property type="protein sequence ID" value="RNA11247.1"/>
    <property type="molecule type" value="Genomic_DNA"/>
</dbReference>
<gene>
    <name evidence="2" type="ORF">BpHYR1_008747</name>
</gene>
<keyword evidence="1" id="KW-0175">Coiled coil</keyword>
<sequence>MEKKLEFKRLNEKFNENFKKRVTFEDNELDDADKKKTIEEQREKIDLLQKSLEEQEELMKGYQKENERLYSEMKKTKQDTQKHVSALEQEKKQLKLDLIHERLQEDNKKPIIASQTHKSLDNISKVILPITEQTCPESLVDKQIQQLTQDNFELKKIVDFYEKNQQQIEQDVKIIDEKNKQIKKLNDKMQKIQMNKTGPDFVREITRLKKQLQEMDLVIKRMRQGKKSEASPINLSIDYYEQRIQDLEVKLKDKSLDVERLSRMWHQKMFLYKKLRDQESGVVSRDRDLSPLVKKMDQENHEKIRHLEVMNQNLRNSVKSLQDQICDKERQIELLKSSNTKSYQPSDFVVKQEKVVESADLDSMRHVYSQIENLKIKLCKKENELALVQRDHEHKIEQIKNLNWKKWEDLSQKHRAEMEKLINAFTGAKIVLNGLDGESVFDDPIKFRLLIEACNRSRESQAKIGKLGQINKQLSQKCVYLESLVQRLSAGGEKNSEVWEESAEMGRIVTFYENQLRVKNDEIEKFRNELDTMLKILQSLNS</sequence>
<feature type="coiled-coil region" evidence="1">
    <location>
        <begin position="237"/>
        <end position="264"/>
    </location>
</feature>
<feature type="coiled-coil region" evidence="1">
    <location>
        <begin position="15"/>
        <end position="104"/>
    </location>
</feature>
<dbReference type="Proteomes" id="UP000276133">
    <property type="component" value="Unassembled WGS sequence"/>
</dbReference>
<reference evidence="2 3" key="1">
    <citation type="journal article" date="2018" name="Sci. Rep.">
        <title>Genomic signatures of local adaptation to the degree of environmental predictability in rotifers.</title>
        <authorList>
            <person name="Franch-Gras L."/>
            <person name="Hahn C."/>
            <person name="Garcia-Roger E.M."/>
            <person name="Carmona M.J."/>
            <person name="Serra M."/>
            <person name="Gomez A."/>
        </authorList>
    </citation>
    <scope>NUCLEOTIDE SEQUENCE [LARGE SCALE GENOMIC DNA]</scope>
    <source>
        <strain evidence="2">HYR1</strain>
    </source>
</reference>
<keyword evidence="3" id="KW-1185">Reference proteome</keyword>
<name>A0A3M7QIF9_BRAPC</name>
<evidence type="ECO:0000256" key="1">
    <source>
        <dbReference type="SAM" id="Coils"/>
    </source>
</evidence>
<organism evidence="2 3">
    <name type="scientific">Brachionus plicatilis</name>
    <name type="common">Marine rotifer</name>
    <name type="synonym">Brachionus muelleri</name>
    <dbReference type="NCBI Taxonomy" id="10195"/>
    <lineage>
        <taxon>Eukaryota</taxon>
        <taxon>Metazoa</taxon>
        <taxon>Spiralia</taxon>
        <taxon>Gnathifera</taxon>
        <taxon>Rotifera</taxon>
        <taxon>Eurotatoria</taxon>
        <taxon>Monogononta</taxon>
        <taxon>Pseudotrocha</taxon>
        <taxon>Ploima</taxon>
        <taxon>Brachionidae</taxon>
        <taxon>Brachionus</taxon>
    </lineage>
</organism>
<feature type="coiled-coil region" evidence="1">
    <location>
        <begin position="144"/>
        <end position="195"/>
    </location>
</feature>
<protein>
    <submittedName>
        <fullName evidence="2">Uncharacterized protein</fullName>
    </submittedName>
</protein>
<proteinExistence type="predicted"/>
<evidence type="ECO:0000313" key="3">
    <source>
        <dbReference type="Proteomes" id="UP000276133"/>
    </source>
</evidence>
<accession>A0A3M7QIF9</accession>
<dbReference type="OrthoDB" id="10473630at2759"/>
<evidence type="ECO:0000313" key="2">
    <source>
        <dbReference type="EMBL" id="RNA11247.1"/>
    </source>
</evidence>
<dbReference type="AlphaFoldDB" id="A0A3M7QIF9"/>